<protein>
    <submittedName>
        <fullName evidence="3">Wound-responsive family protein</fullName>
    </submittedName>
</protein>
<feature type="region of interest" description="Disordered" evidence="1">
    <location>
        <begin position="287"/>
        <end position="312"/>
    </location>
</feature>
<feature type="domain" description="Hpc2-related" evidence="2">
    <location>
        <begin position="145"/>
        <end position="193"/>
    </location>
</feature>
<evidence type="ECO:0000256" key="1">
    <source>
        <dbReference type="SAM" id="MobiDB-lite"/>
    </source>
</evidence>
<evidence type="ECO:0000313" key="3">
    <source>
        <dbReference type="EMBL" id="ONM35860.1"/>
    </source>
</evidence>
<sequence>MEDPVAVPSSSLTDPAAAAAARVPGAVAAAPGVTSAPSALAPTQPPATAAAVSEAATPCQRQLFTVELRPGETTIVSWKKLLKEAGHTAAAPPVAVEPAFAAHAGPSGPAHPAENDPKDPTQPNRFNAVIEKIERLYMGKHSSDEEDLNDVPDDDQYDTEDSFIDDAELDEYFEVDNLKTKHDGYFVNKGKLEQITIDRIGLVQCDEMIYINVVLFCSEPGTAANVAPKKRRRKDASSSYLESNHLGPIDYFDIGDVPEKSSARGTVQTGKQLVSSNVSSYGQYHEDNRVVKNKISGPGGAPKRKSSEFSGDAAARAKIIKDVSHAPLELRDMEKHKAAALPVDYAHKSKISETFDYAYPAYRDKGTSGQLDFQQRKISRENQGPSNRTYRKEKHGTNEYPGIAMATAVYSTQTMHPVVGREGSGTKPKGTRLERAIRDLQKIVAEYRPPTIDINEVDPNGQVAVKRRLPPEIKQKLAKVARLSANNGKIQEHELMNRLMGIVGHLVQRRTLKRNMKEMVESGISAKLEKADRFQRVKLEINEMIKERMATKSKVNEQDGSADDFQVANDERRALKTKYTMDTALEDKMCDLYDMYVEGMDEDKGPQSRKLYVELAELWPHGCMDNVGIKDAIYRSKERRRLLYSQQKVRSEERMKRKRLAATAKLPDGLAVAMQSGVAPQVAQPPITNPITYHTADYGQNPGLKYFDRARETSSSAIPDDGNRIAGEVKKKKRKPEYDPVDTQANLPRAPMPHGSEKQKPSKPADEASAGSLPSMATTQTVLGLPSVLGHNQQPS</sequence>
<dbReference type="PANTHER" id="PTHR21669">
    <property type="entry name" value="CAPZ-INTERACTING PROTEIN AND RELATED PROTEINS"/>
    <property type="match status" value="1"/>
</dbReference>
<reference evidence="3" key="1">
    <citation type="submission" date="2015-12" db="EMBL/GenBank/DDBJ databases">
        <title>Update maize B73 reference genome by single molecule sequencing technologies.</title>
        <authorList>
            <consortium name="Maize Genome Sequencing Project"/>
            <person name="Ware D."/>
        </authorList>
    </citation>
    <scope>NUCLEOTIDE SEQUENCE [LARGE SCALE GENOMIC DNA]</scope>
    <source>
        <tissue evidence="3">Seedling</tissue>
    </source>
</reference>
<feature type="compositionally biased region" description="Low complexity" evidence="1">
    <location>
        <begin position="101"/>
        <end position="112"/>
    </location>
</feature>
<organism evidence="3">
    <name type="scientific">Zea mays</name>
    <name type="common">Maize</name>
    <dbReference type="NCBI Taxonomy" id="4577"/>
    <lineage>
        <taxon>Eukaryota</taxon>
        <taxon>Viridiplantae</taxon>
        <taxon>Streptophyta</taxon>
        <taxon>Embryophyta</taxon>
        <taxon>Tracheophyta</taxon>
        <taxon>Spermatophyta</taxon>
        <taxon>Magnoliopsida</taxon>
        <taxon>Liliopsida</taxon>
        <taxon>Poales</taxon>
        <taxon>Poaceae</taxon>
        <taxon>PACMAD clade</taxon>
        <taxon>Panicoideae</taxon>
        <taxon>Andropogonodae</taxon>
        <taxon>Andropogoneae</taxon>
        <taxon>Tripsacinae</taxon>
        <taxon>Zea</taxon>
    </lineage>
</organism>
<dbReference type="PANTHER" id="PTHR21669:SF28">
    <property type="entry name" value="YEMANUCLEIN"/>
    <property type="match status" value="1"/>
</dbReference>
<feature type="region of interest" description="Disordered" evidence="1">
    <location>
        <begin position="713"/>
        <end position="796"/>
    </location>
</feature>
<feature type="region of interest" description="Disordered" evidence="1">
    <location>
        <begin position="101"/>
        <end position="124"/>
    </location>
</feature>
<feature type="compositionally biased region" description="Basic and acidic residues" evidence="1">
    <location>
        <begin position="755"/>
        <end position="766"/>
    </location>
</feature>
<dbReference type="Pfam" id="PF08729">
    <property type="entry name" value="HUN"/>
    <property type="match status" value="1"/>
</dbReference>
<proteinExistence type="predicted"/>
<dbReference type="FunCoup" id="A0A1D6N5F0">
    <property type="interactions" value="1114"/>
</dbReference>
<dbReference type="EMBL" id="CM007649">
    <property type="protein sequence ID" value="ONM35860.1"/>
    <property type="molecule type" value="Genomic_DNA"/>
</dbReference>
<gene>
    <name evidence="3" type="ORF">ZEAMMB73_Zm00001d042615</name>
</gene>
<feature type="region of interest" description="Disordered" evidence="1">
    <location>
        <begin position="368"/>
        <end position="394"/>
    </location>
</feature>
<name>A0A1D6N5F0_MAIZE</name>
<dbReference type="ExpressionAtlas" id="A0A1D6N5F0">
    <property type="expression patterns" value="baseline and differential"/>
</dbReference>
<evidence type="ECO:0000259" key="2">
    <source>
        <dbReference type="Pfam" id="PF08729"/>
    </source>
</evidence>
<dbReference type="InterPro" id="IPR014840">
    <property type="entry name" value="HRD"/>
</dbReference>
<dbReference type="STRING" id="4577.A0A1D6N5F0"/>
<dbReference type="IntAct" id="A0A1D6N5F0">
    <property type="interactions" value="6"/>
</dbReference>
<accession>A0A1D6N5F0</accession>
<dbReference type="InParanoid" id="A0A1D6N5F0"/>
<dbReference type="AlphaFoldDB" id="A0A1D6N5F0"/>